<protein>
    <submittedName>
        <fullName evidence="1">Uncharacterized protein</fullName>
    </submittedName>
</protein>
<sequence>MFIFLANYEITNDTSNKWILSLSEDDLLNG</sequence>
<reference evidence="1" key="1">
    <citation type="submission" date="2018-10" db="EMBL/GenBank/DDBJ databases">
        <title>Hidden diversity of soil giant viruses.</title>
        <authorList>
            <person name="Schulz F."/>
            <person name="Alteio L."/>
            <person name="Goudeau D."/>
            <person name="Ryan E.M."/>
            <person name="Malmstrom R.R."/>
            <person name="Blanchard J."/>
            <person name="Woyke T."/>
        </authorList>
    </citation>
    <scope>NUCLEOTIDE SEQUENCE</scope>
    <source>
        <strain evidence="1">GAV1</strain>
    </source>
</reference>
<feature type="non-terminal residue" evidence="1">
    <location>
        <position position="30"/>
    </location>
</feature>
<dbReference type="EMBL" id="MK072235">
    <property type="protein sequence ID" value="AYV80354.1"/>
    <property type="molecule type" value="Genomic_DNA"/>
</dbReference>
<accession>A0A3G5A1H1</accession>
<proteinExistence type="predicted"/>
<gene>
    <name evidence="1" type="ORF">Gaeavirus37_3</name>
</gene>
<name>A0A3G5A1H1_9VIRU</name>
<evidence type="ECO:0000313" key="1">
    <source>
        <dbReference type="EMBL" id="AYV80354.1"/>
    </source>
</evidence>
<organism evidence="1">
    <name type="scientific">Gaeavirus sp</name>
    <dbReference type="NCBI Taxonomy" id="2487767"/>
    <lineage>
        <taxon>Viruses</taxon>
        <taxon>Varidnaviria</taxon>
        <taxon>Bamfordvirae</taxon>
        <taxon>Nucleocytoviricota</taxon>
        <taxon>Megaviricetes</taxon>
        <taxon>Imitervirales</taxon>
        <taxon>Mimiviridae</taxon>
        <taxon>Klosneuvirinae</taxon>
    </lineage>
</organism>